<evidence type="ECO:0000313" key="1">
    <source>
        <dbReference type="EMBL" id="CAL1676944.1"/>
    </source>
</evidence>
<gene>
    <name evidence="1" type="ORF">LPLAT_LOCUS3039</name>
</gene>
<accession>A0AAV2NA85</accession>
<sequence length="128" mass="14241">MSVSSTRLMGLESEVPSRWTIDTSTLAHLRHICGSANMALCHRRVIFGSRRQRGPESWRESVRHCTSLAGVIVSDCTLISTLHSALPLLVHLSSINGLRKWDIHVLVGVKLLTYPVCERAFQSPPPSR</sequence>
<dbReference type="Proteomes" id="UP001497644">
    <property type="component" value="Chromosome 12"/>
</dbReference>
<protein>
    <submittedName>
        <fullName evidence="1">Uncharacterized protein</fullName>
    </submittedName>
</protein>
<dbReference type="EMBL" id="OZ034835">
    <property type="protein sequence ID" value="CAL1676944.1"/>
    <property type="molecule type" value="Genomic_DNA"/>
</dbReference>
<dbReference type="AlphaFoldDB" id="A0AAV2NA85"/>
<evidence type="ECO:0000313" key="2">
    <source>
        <dbReference type="Proteomes" id="UP001497644"/>
    </source>
</evidence>
<reference evidence="1" key="1">
    <citation type="submission" date="2024-04" db="EMBL/GenBank/DDBJ databases">
        <authorList>
            <consortium name="Molecular Ecology Group"/>
        </authorList>
    </citation>
    <scope>NUCLEOTIDE SEQUENCE</scope>
</reference>
<name>A0AAV2NA85_9HYME</name>
<proteinExistence type="predicted"/>
<organism evidence="1 2">
    <name type="scientific">Lasius platythorax</name>
    <dbReference type="NCBI Taxonomy" id="488582"/>
    <lineage>
        <taxon>Eukaryota</taxon>
        <taxon>Metazoa</taxon>
        <taxon>Ecdysozoa</taxon>
        <taxon>Arthropoda</taxon>
        <taxon>Hexapoda</taxon>
        <taxon>Insecta</taxon>
        <taxon>Pterygota</taxon>
        <taxon>Neoptera</taxon>
        <taxon>Endopterygota</taxon>
        <taxon>Hymenoptera</taxon>
        <taxon>Apocrita</taxon>
        <taxon>Aculeata</taxon>
        <taxon>Formicoidea</taxon>
        <taxon>Formicidae</taxon>
        <taxon>Formicinae</taxon>
        <taxon>Lasius</taxon>
        <taxon>Lasius</taxon>
    </lineage>
</organism>
<keyword evidence="2" id="KW-1185">Reference proteome</keyword>